<accession>A0A4C1V916</accession>
<dbReference type="Gene3D" id="1.10.510.10">
    <property type="entry name" value="Transferase(Phosphotransferase) domain 1"/>
    <property type="match status" value="1"/>
</dbReference>
<dbReference type="FunFam" id="3.30.200.20:FF:000191">
    <property type="entry name" value="3-phosphoinositide-dependent protein kinase 2-like"/>
    <property type="match status" value="1"/>
</dbReference>
<dbReference type="Proteomes" id="UP000299102">
    <property type="component" value="Unassembled WGS sequence"/>
</dbReference>
<dbReference type="PROSITE" id="PS00107">
    <property type="entry name" value="PROTEIN_KINASE_ATP"/>
    <property type="match status" value="1"/>
</dbReference>
<dbReference type="InterPro" id="IPR039046">
    <property type="entry name" value="PDPK1"/>
</dbReference>
<feature type="domain" description="Protein kinase" evidence="12">
    <location>
        <begin position="131"/>
        <end position="413"/>
    </location>
</feature>
<evidence type="ECO:0000256" key="3">
    <source>
        <dbReference type="ARBA" id="ARBA00022527"/>
    </source>
</evidence>
<proteinExistence type="inferred from homology"/>
<feature type="region of interest" description="Disordered" evidence="11">
    <location>
        <begin position="47"/>
        <end position="71"/>
    </location>
</feature>
<feature type="compositionally biased region" description="Basic residues" evidence="11">
    <location>
        <begin position="525"/>
        <end position="535"/>
    </location>
</feature>
<dbReference type="Pfam" id="PF00069">
    <property type="entry name" value="Pkinase"/>
    <property type="match status" value="1"/>
</dbReference>
<dbReference type="Gene3D" id="3.30.200.20">
    <property type="entry name" value="Phosphorylase Kinase, domain 1"/>
    <property type="match status" value="1"/>
</dbReference>
<sequence>MKLVTKSSQRCEIGTRATGPQFVPLRRRCWLCRPTAAERQVVESVPLRKHRSRRVCESGPTSAPRPCALNNKTTSEIRAPIAAAESPAGSPVKMQAPAAAAAQPAPAVPVADGVGGGMPKTPPAKRTAKDFIFGKVIGDGCYSTVYLAKDIHTQKEYAIKVCEKRQIIKEKKGEYVKREKDALNMLFNVPHGFVKLFCTFQDRERLYFVLSYAKNGELLPYINKVGSFELNVAKFYAAELVLALEKMHARGIIHRDLKPENILLDEKMHLQIADFGSSKILRPQDLSGEHRAERGDDDSPSSERERERKMSFVGTAEYVSPELLRHREDTRASDLWALGCIIYQMISGLPPFRGPNEFLTFQKILKLDYDFPEGFPADAKDLVEKLLVLDHTKRLGVNDKGDTYSSIRNHPFFEGIDWNKVSEQNPPKISPYLPGGSFEKEYTVPDHLEPGLGHTQLVRLWGSDLATSKARIHCDALRIRNGCPHIEAVLRCDVSGRRGPAVERAGGRSSMNALSLGPGAPRLGRAGRRRRRVIS</sequence>
<dbReference type="InterPro" id="IPR008271">
    <property type="entry name" value="Ser/Thr_kinase_AS"/>
</dbReference>
<evidence type="ECO:0000256" key="11">
    <source>
        <dbReference type="SAM" id="MobiDB-lite"/>
    </source>
</evidence>
<name>A0A4C1V916_EUMVA</name>
<evidence type="ECO:0000256" key="1">
    <source>
        <dbReference type="ARBA" id="ARBA00010006"/>
    </source>
</evidence>
<dbReference type="AlphaFoldDB" id="A0A4C1V916"/>
<keyword evidence="6" id="KW-0418">Kinase</keyword>
<reference evidence="13 14" key="1">
    <citation type="journal article" date="2019" name="Commun. Biol.">
        <title>The bagworm genome reveals a unique fibroin gene that provides high tensile strength.</title>
        <authorList>
            <person name="Kono N."/>
            <person name="Nakamura H."/>
            <person name="Ohtoshi R."/>
            <person name="Tomita M."/>
            <person name="Numata K."/>
            <person name="Arakawa K."/>
        </authorList>
    </citation>
    <scope>NUCLEOTIDE SEQUENCE [LARGE SCALE GENOMIC DNA]</scope>
</reference>
<dbReference type="InterPro" id="IPR000719">
    <property type="entry name" value="Prot_kinase_dom"/>
</dbReference>
<dbReference type="PROSITE" id="PS00108">
    <property type="entry name" value="PROTEIN_KINASE_ST"/>
    <property type="match status" value="1"/>
</dbReference>
<keyword evidence="4" id="KW-0808">Transferase</keyword>
<evidence type="ECO:0000256" key="2">
    <source>
        <dbReference type="ARBA" id="ARBA00012513"/>
    </source>
</evidence>
<dbReference type="EC" id="2.7.11.1" evidence="2"/>
<evidence type="ECO:0000256" key="6">
    <source>
        <dbReference type="ARBA" id="ARBA00022777"/>
    </source>
</evidence>
<keyword evidence="7 10" id="KW-0067">ATP-binding</keyword>
<evidence type="ECO:0000313" key="14">
    <source>
        <dbReference type="Proteomes" id="UP000299102"/>
    </source>
</evidence>
<dbReference type="STRING" id="151549.A0A4C1V916"/>
<dbReference type="PANTHER" id="PTHR24356">
    <property type="entry name" value="SERINE/THREONINE-PROTEIN KINASE"/>
    <property type="match status" value="1"/>
</dbReference>
<comment type="similarity">
    <text evidence="1">Belongs to the protein kinase superfamily. AGC Ser/Thr protein kinase family. PDPK1 subfamily.</text>
</comment>
<comment type="catalytic activity">
    <reaction evidence="8">
        <text>L-threonyl-[protein] + ATP = O-phospho-L-threonyl-[protein] + ADP + H(+)</text>
        <dbReference type="Rhea" id="RHEA:46608"/>
        <dbReference type="Rhea" id="RHEA-COMP:11060"/>
        <dbReference type="Rhea" id="RHEA-COMP:11605"/>
        <dbReference type="ChEBI" id="CHEBI:15378"/>
        <dbReference type="ChEBI" id="CHEBI:30013"/>
        <dbReference type="ChEBI" id="CHEBI:30616"/>
        <dbReference type="ChEBI" id="CHEBI:61977"/>
        <dbReference type="ChEBI" id="CHEBI:456216"/>
        <dbReference type="EC" id="2.7.11.1"/>
    </reaction>
</comment>
<dbReference type="InterPro" id="IPR011009">
    <property type="entry name" value="Kinase-like_dom_sf"/>
</dbReference>
<dbReference type="CDD" id="cd05581">
    <property type="entry name" value="STKc_PDK1"/>
    <property type="match status" value="1"/>
</dbReference>
<dbReference type="GO" id="GO:0035556">
    <property type="term" value="P:intracellular signal transduction"/>
    <property type="evidence" value="ECO:0007669"/>
    <property type="project" value="TreeGrafter"/>
</dbReference>
<dbReference type="EMBL" id="BGZK01000299">
    <property type="protein sequence ID" value="GBP35086.1"/>
    <property type="molecule type" value="Genomic_DNA"/>
</dbReference>
<evidence type="ECO:0000256" key="7">
    <source>
        <dbReference type="ARBA" id="ARBA00022840"/>
    </source>
</evidence>
<dbReference type="FunFam" id="1.10.510.10:FF:000163">
    <property type="entry name" value="3-phosphoinositide-dependent protein kinase 1"/>
    <property type="match status" value="1"/>
</dbReference>
<evidence type="ECO:0000256" key="8">
    <source>
        <dbReference type="ARBA" id="ARBA00047899"/>
    </source>
</evidence>
<dbReference type="InterPro" id="IPR017441">
    <property type="entry name" value="Protein_kinase_ATP_BS"/>
</dbReference>
<feature type="region of interest" description="Disordered" evidence="11">
    <location>
        <begin position="503"/>
        <end position="535"/>
    </location>
</feature>
<dbReference type="PANTHER" id="PTHR24356:SF163">
    <property type="entry name" value="3-PHOSPHOINOSITIDE-DEPENDENT PROTEIN KINASE 1-RELATED"/>
    <property type="match status" value="1"/>
</dbReference>
<protein>
    <recommendedName>
        <fullName evidence="2">non-specific serine/threonine protein kinase</fullName>
        <ecNumber evidence="2">2.7.11.1</ecNumber>
    </recommendedName>
</protein>
<evidence type="ECO:0000313" key="13">
    <source>
        <dbReference type="EMBL" id="GBP35086.1"/>
    </source>
</evidence>
<evidence type="ECO:0000256" key="4">
    <source>
        <dbReference type="ARBA" id="ARBA00022679"/>
    </source>
</evidence>
<evidence type="ECO:0000259" key="12">
    <source>
        <dbReference type="PROSITE" id="PS50011"/>
    </source>
</evidence>
<keyword evidence="5 10" id="KW-0547">Nucleotide-binding</keyword>
<comment type="caution">
    <text evidence="13">The sequence shown here is derived from an EMBL/GenBank/DDBJ whole genome shotgun (WGS) entry which is preliminary data.</text>
</comment>
<keyword evidence="3" id="KW-0723">Serine/threonine-protein kinase</keyword>
<comment type="catalytic activity">
    <reaction evidence="9">
        <text>L-seryl-[protein] + ATP = O-phospho-L-seryl-[protein] + ADP + H(+)</text>
        <dbReference type="Rhea" id="RHEA:17989"/>
        <dbReference type="Rhea" id="RHEA-COMP:9863"/>
        <dbReference type="Rhea" id="RHEA-COMP:11604"/>
        <dbReference type="ChEBI" id="CHEBI:15378"/>
        <dbReference type="ChEBI" id="CHEBI:29999"/>
        <dbReference type="ChEBI" id="CHEBI:30616"/>
        <dbReference type="ChEBI" id="CHEBI:83421"/>
        <dbReference type="ChEBI" id="CHEBI:456216"/>
        <dbReference type="EC" id="2.7.11.1"/>
    </reaction>
</comment>
<evidence type="ECO:0000256" key="5">
    <source>
        <dbReference type="ARBA" id="ARBA00022741"/>
    </source>
</evidence>
<dbReference type="SUPFAM" id="SSF56112">
    <property type="entry name" value="Protein kinase-like (PK-like)"/>
    <property type="match status" value="1"/>
</dbReference>
<feature type="compositionally biased region" description="Basic and acidic residues" evidence="11">
    <location>
        <begin position="301"/>
        <end position="310"/>
    </location>
</feature>
<dbReference type="OrthoDB" id="347657at2759"/>
<dbReference type="InterPro" id="IPR050236">
    <property type="entry name" value="Ser_Thr_kinase_AGC"/>
</dbReference>
<keyword evidence="14" id="KW-1185">Reference proteome</keyword>
<dbReference type="PROSITE" id="PS50011">
    <property type="entry name" value="PROTEIN_KINASE_DOM"/>
    <property type="match status" value="1"/>
</dbReference>
<evidence type="ECO:0000256" key="10">
    <source>
        <dbReference type="PROSITE-ProRule" id="PRU10141"/>
    </source>
</evidence>
<gene>
    <name evidence="13" type="ORF">EVAR_28283_1</name>
</gene>
<organism evidence="13 14">
    <name type="scientific">Eumeta variegata</name>
    <name type="common">Bagworm moth</name>
    <name type="synonym">Eumeta japonica</name>
    <dbReference type="NCBI Taxonomy" id="151549"/>
    <lineage>
        <taxon>Eukaryota</taxon>
        <taxon>Metazoa</taxon>
        <taxon>Ecdysozoa</taxon>
        <taxon>Arthropoda</taxon>
        <taxon>Hexapoda</taxon>
        <taxon>Insecta</taxon>
        <taxon>Pterygota</taxon>
        <taxon>Neoptera</taxon>
        <taxon>Endopterygota</taxon>
        <taxon>Lepidoptera</taxon>
        <taxon>Glossata</taxon>
        <taxon>Ditrysia</taxon>
        <taxon>Tineoidea</taxon>
        <taxon>Psychidae</taxon>
        <taxon>Oiketicinae</taxon>
        <taxon>Eumeta</taxon>
    </lineage>
</organism>
<dbReference type="GO" id="GO:0004674">
    <property type="term" value="F:protein serine/threonine kinase activity"/>
    <property type="evidence" value="ECO:0007669"/>
    <property type="project" value="UniProtKB-KW"/>
</dbReference>
<dbReference type="SMART" id="SM00220">
    <property type="entry name" value="S_TKc"/>
    <property type="match status" value="1"/>
</dbReference>
<evidence type="ECO:0000256" key="9">
    <source>
        <dbReference type="ARBA" id="ARBA00048679"/>
    </source>
</evidence>
<dbReference type="GO" id="GO:0005524">
    <property type="term" value="F:ATP binding"/>
    <property type="evidence" value="ECO:0007669"/>
    <property type="project" value="UniProtKB-UniRule"/>
</dbReference>
<feature type="binding site" evidence="10">
    <location>
        <position position="160"/>
    </location>
    <ligand>
        <name>ATP</name>
        <dbReference type="ChEBI" id="CHEBI:30616"/>
    </ligand>
</feature>
<feature type="region of interest" description="Disordered" evidence="11">
    <location>
        <begin position="286"/>
        <end position="311"/>
    </location>
</feature>